<dbReference type="Gene3D" id="3.30.450.20">
    <property type="entry name" value="PAS domain"/>
    <property type="match status" value="1"/>
</dbReference>
<keyword evidence="15" id="KW-1185">Reference proteome</keyword>
<dbReference type="InterPro" id="IPR050640">
    <property type="entry name" value="Bact_2-comp_sensor_kinase"/>
</dbReference>
<feature type="transmembrane region" description="Helical" evidence="12">
    <location>
        <begin position="12"/>
        <end position="32"/>
    </location>
</feature>
<dbReference type="InterPro" id="IPR033479">
    <property type="entry name" value="dCache_1"/>
</dbReference>
<dbReference type="PANTHER" id="PTHR34220">
    <property type="entry name" value="SENSOR HISTIDINE KINASE YPDA"/>
    <property type="match status" value="1"/>
</dbReference>
<dbReference type="GO" id="GO:0005524">
    <property type="term" value="F:ATP binding"/>
    <property type="evidence" value="ECO:0007669"/>
    <property type="project" value="UniProtKB-KW"/>
</dbReference>
<dbReference type="EMBL" id="SSOB01000027">
    <property type="protein sequence ID" value="THF76096.1"/>
    <property type="molecule type" value="Genomic_DNA"/>
</dbReference>
<dbReference type="SUPFAM" id="SSF158472">
    <property type="entry name" value="HAMP domain-like"/>
    <property type="match status" value="1"/>
</dbReference>
<dbReference type="CDD" id="cd12912">
    <property type="entry name" value="PDC2_MCP_like"/>
    <property type="match status" value="1"/>
</dbReference>
<comment type="subcellular location">
    <subcellularLocation>
        <location evidence="1">Cell membrane</location>
        <topology evidence="1">Multi-pass membrane protein</topology>
    </subcellularLocation>
</comment>
<dbReference type="InterPro" id="IPR003594">
    <property type="entry name" value="HATPase_dom"/>
</dbReference>
<evidence type="ECO:0000256" key="3">
    <source>
        <dbReference type="ARBA" id="ARBA00022553"/>
    </source>
</evidence>
<evidence type="ECO:0000313" key="15">
    <source>
        <dbReference type="Proteomes" id="UP000310636"/>
    </source>
</evidence>
<accession>A0A4S4BMN3</accession>
<dbReference type="InterPro" id="IPR003660">
    <property type="entry name" value="HAMP_dom"/>
</dbReference>
<dbReference type="Pfam" id="PF00672">
    <property type="entry name" value="HAMP"/>
    <property type="match status" value="1"/>
</dbReference>
<keyword evidence="10" id="KW-0902">Two-component regulatory system</keyword>
<dbReference type="SMART" id="SM00304">
    <property type="entry name" value="HAMP"/>
    <property type="match status" value="1"/>
</dbReference>
<dbReference type="Pfam" id="PF02518">
    <property type="entry name" value="HATPase_c"/>
    <property type="match status" value="1"/>
</dbReference>
<evidence type="ECO:0000256" key="2">
    <source>
        <dbReference type="ARBA" id="ARBA00022475"/>
    </source>
</evidence>
<evidence type="ECO:0000256" key="4">
    <source>
        <dbReference type="ARBA" id="ARBA00022679"/>
    </source>
</evidence>
<dbReference type="Pfam" id="PF06580">
    <property type="entry name" value="His_kinase"/>
    <property type="match status" value="1"/>
</dbReference>
<keyword evidence="11 12" id="KW-0472">Membrane</keyword>
<proteinExistence type="predicted"/>
<keyword evidence="6" id="KW-0547">Nucleotide-binding</keyword>
<dbReference type="CDD" id="cd06225">
    <property type="entry name" value="HAMP"/>
    <property type="match status" value="1"/>
</dbReference>
<dbReference type="GO" id="GO:0005886">
    <property type="term" value="C:plasma membrane"/>
    <property type="evidence" value="ECO:0007669"/>
    <property type="project" value="UniProtKB-SubCell"/>
</dbReference>
<evidence type="ECO:0000256" key="10">
    <source>
        <dbReference type="ARBA" id="ARBA00023012"/>
    </source>
</evidence>
<dbReference type="PANTHER" id="PTHR34220:SF11">
    <property type="entry name" value="SENSOR PROTEIN KINASE HPTS"/>
    <property type="match status" value="1"/>
</dbReference>
<evidence type="ECO:0000259" key="13">
    <source>
        <dbReference type="PROSITE" id="PS50885"/>
    </source>
</evidence>
<gene>
    <name evidence="14" type="ORF">E6C55_20185</name>
</gene>
<keyword evidence="8" id="KW-0067">ATP-binding</keyword>
<evidence type="ECO:0000256" key="12">
    <source>
        <dbReference type="SAM" id="Phobius"/>
    </source>
</evidence>
<dbReference type="GO" id="GO:0000155">
    <property type="term" value="F:phosphorelay sensor kinase activity"/>
    <property type="evidence" value="ECO:0007669"/>
    <property type="project" value="InterPro"/>
</dbReference>
<keyword evidence="9 12" id="KW-1133">Transmembrane helix</keyword>
<name>A0A4S4BMN3_9BACL</name>
<dbReference type="PROSITE" id="PS50885">
    <property type="entry name" value="HAMP"/>
    <property type="match status" value="1"/>
</dbReference>
<dbReference type="Proteomes" id="UP000310636">
    <property type="component" value="Unassembled WGS sequence"/>
</dbReference>
<dbReference type="SUPFAM" id="SSF55874">
    <property type="entry name" value="ATPase domain of HSP90 chaperone/DNA topoisomerase II/histidine kinase"/>
    <property type="match status" value="1"/>
</dbReference>
<dbReference type="Gene3D" id="6.10.340.10">
    <property type="match status" value="1"/>
</dbReference>
<evidence type="ECO:0000256" key="5">
    <source>
        <dbReference type="ARBA" id="ARBA00022692"/>
    </source>
</evidence>
<reference evidence="14 15" key="1">
    <citation type="submission" date="2019-04" db="EMBL/GenBank/DDBJ databases">
        <title>Cohnella sp. nov. isolated from preserved vegetables.</title>
        <authorList>
            <person name="Lin S.-Y."/>
            <person name="Hung M.-H."/>
            <person name="Young C.-C."/>
        </authorList>
    </citation>
    <scope>NUCLEOTIDE SEQUENCE [LARGE SCALE GENOMIC DNA]</scope>
    <source>
        <strain evidence="14 15">CC-MHH1044</strain>
    </source>
</reference>
<dbReference type="Pfam" id="PF02743">
    <property type="entry name" value="dCache_1"/>
    <property type="match status" value="1"/>
</dbReference>
<evidence type="ECO:0000256" key="8">
    <source>
        <dbReference type="ARBA" id="ARBA00022840"/>
    </source>
</evidence>
<dbReference type="InterPro" id="IPR036890">
    <property type="entry name" value="HATPase_C_sf"/>
</dbReference>
<keyword evidence="7 14" id="KW-0418">Kinase</keyword>
<keyword evidence="5 12" id="KW-0812">Transmembrane</keyword>
<evidence type="ECO:0000256" key="6">
    <source>
        <dbReference type="ARBA" id="ARBA00022741"/>
    </source>
</evidence>
<protein>
    <submittedName>
        <fullName evidence="14">Sensor histidine kinase</fullName>
    </submittedName>
</protein>
<dbReference type="SUPFAM" id="SSF103190">
    <property type="entry name" value="Sensory domain-like"/>
    <property type="match status" value="1"/>
</dbReference>
<comment type="caution">
    <text evidence="14">The sequence shown here is derived from an EMBL/GenBank/DDBJ whole genome shotgun (WGS) entry which is preliminary data.</text>
</comment>
<keyword evidence="3" id="KW-0597">Phosphoprotein</keyword>
<dbReference type="InterPro" id="IPR029151">
    <property type="entry name" value="Sensor-like_sf"/>
</dbReference>
<dbReference type="OrthoDB" id="9776552at2"/>
<evidence type="ECO:0000256" key="1">
    <source>
        <dbReference type="ARBA" id="ARBA00004651"/>
    </source>
</evidence>
<evidence type="ECO:0000256" key="9">
    <source>
        <dbReference type="ARBA" id="ARBA00022989"/>
    </source>
</evidence>
<evidence type="ECO:0000256" key="11">
    <source>
        <dbReference type="ARBA" id="ARBA00023136"/>
    </source>
</evidence>
<dbReference type="SMART" id="SM00387">
    <property type="entry name" value="HATPase_c"/>
    <property type="match status" value="1"/>
</dbReference>
<feature type="transmembrane region" description="Helical" evidence="12">
    <location>
        <begin position="298"/>
        <end position="317"/>
    </location>
</feature>
<keyword evidence="4" id="KW-0808">Transferase</keyword>
<evidence type="ECO:0000313" key="14">
    <source>
        <dbReference type="EMBL" id="THF76096.1"/>
    </source>
</evidence>
<feature type="domain" description="HAMP" evidence="13">
    <location>
        <begin position="320"/>
        <end position="374"/>
    </location>
</feature>
<dbReference type="Gene3D" id="3.30.565.10">
    <property type="entry name" value="Histidine kinase-like ATPase, C-terminal domain"/>
    <property type="match status" value="1"/>
</dbReference>
<organism evidence="14 15">
    <name type="scientific">Cohnella fermenti</name>
    <dbReference type="NCBI Taxonomy" id="2565925"/>
    <lineage>
        <taxon>Bacteria</taxon>
        <taxon>Bacillati</taxon>
        <taxon>Bacillota</taxon>
        <taxon>Bacilli</taxon>
        <taxon>Bacillales</taxon>
        <taxon>Paenibacillaceae</taxon>
        <taxon>Cohnella</taxon>
    </lineage>
</organism>
<dbReference type="RefSeq" id="WP_136371623.1">
    <property type="nucleotide sequence ID" value="NZ_SSOB01000027.1"/>
</dbReference>
<dbReference type="InterPro" id="IPR010559">
    <property type="entry name" value="Sig_transdc_His_kin_internal"/>
</dbReference>
<dbReference type="AlphaFoldDB" id="A0A4S4BMN3"/>
<sequence length="601" mass="67339">MPRWSMPLYTRLLLSFLIAIIVPSLFVGLFSYGKVSSAIEEEVTSSVKTTIQQVNLNLKVHIDQAVELSTTVYINSLVQSMLGNRTKLELAVYQDDIKQLQETIANITNYQKLYTIRLFYRDVGQFPSGFDIGELRPIGSLESAEAYREATERLNGMYWTADALPIERASDEPEITLIRRIRSMTDERDIGAMTISLPETRIWDIVRDVKIGQTGFVFLIDDSGRIVSHYNKELLGQSLADKPYFGRIRAEGQSGDFRIGIDGTTYLFVYQAIEGTTWKLVGFVDTKELRSRIEGIKVAAIVSALVCFGLAIVYSVYTSSRLARRIGNLIKAMRKLEGGLIGVQAKPSRRSNDEISQLYDHFNRMSSELKDYVEEIGESNKRARTAEMKALQHQINPHFLYNTLDAINWMAATRYKARDISSMVTSLARLFRLSLNKDKEEMALASEIEHVECYVAIQQIRFDNEFSLDVAIEPGLEREPVIKLILQPLVENAILHGFEGIDYPGLIRIEARKNGHAIEIRILDNGVGCDAAAINRMLEEPAAQSADESSGYGLRNVNERIKLYYGPAYGLTFRAREDGASGTVVEVRLAAGIDGRGGGAA</sequence>
<keyword evidence="2" id="KW-1003">Cell membrane</keyword>
<evidence type="ECO:0000256" key="7">
    <source>
        <dbReference type="ARBA" id="ARBA00022777"/>
    </source>
</evidence>